<comment type="subcellular location">
    <subcellularLocation>
        <location evidence="1">Membrane</location>
        <topology evidence="1">Single-pass membrane protein</topology>
    </subcellularLocation>
</comment>
<keyword evidence="3 6" id="KW-1133">Transmembrane helix</keyword>
<evidence type="ECO:0000256" key="5">
    <source>
        <dbReference type="SAM" id="MobiDB-lite"/>
    </source>
</evidence>
<keyword evidence="4 6" id="KW-0472">Membrane</keyword>
<dbReference type="Gene3D" id="3.30.1150.10">
    <property type="match status" value="1"/>
</dbReference>
<feature type="region of interest" description="Disordered" evidence="5">
    <location>
        <begin position="65"/>
        <end position="148"/>
    </location>
</feature>
<dbReference type="Proteomes" id="UP000555448">
    <property type="component" value="Unassembled WGS sequence"/>
</dbReference>
<dbReference type="InterPro" id="IPR037682">
    <property type="entry name" value="TonB_C"/>
</dbReference>
<dbReference type="RefSeq" id="WP_312857106.1">
    <property type="nucleotide sequence ID" value="NZ_JACHLR010000018.1"/>
</dbReference>
<evidence type="ECO:0000256" key="4">
    <source>
        <dbReference type="ARBA" id="ARBA00023136"/>
    </source>
</evidence>
<evidence type="ECO:0000256" key="6">
    <source>
        <dbReference type="SAM" id="Phobius"/>
    </source>
</evidence>
<feature type="compositionally biased region" description="Gly residues" evidence="5">
    <location>
        <begin position="136"/>
        <end position="148"/>
    </location>
</feature>
<dbReference type="SUPFAM" id="SSF74653">
    <property type="entry name" value="TolA/TonB C-terminal domain"/>
    <property type="match status" value="1"/>
</dbReference>
<reference evidence="8 9" key="1">
    <citation type="submission" date="2020-08" db="EMBL/GenBank/DDBJ databases">
        <title>Functional genomics of gut bacteria from endangered species of beetles.</title>
        <authorList>
            <person name="Carlos-Shanley C."/>
        </authorList>
    </citation>
    <scope>NUCLEOTIDE SEQUENCE [LARGE SCALE GENOMIC DNA]</scope>
    <source>
        <strain evidence="8 9">S00245</strain>
    </source>
</reference>
<evidence type="ECO:0000313" key="8">
    <source>
        <dbReference type="EMBL" id="MBB4860216.1"/>
    </source>
</evidence>
<evidence type="ECO:0000256" key="3">
    <source>
        <dbReference type="ARBA" id="ARBA00022989"/>
    </source>
</evidence>
<sequence length="257" mass="26259">MPIIWTEMVRDEPTTRVRARFAVGSLVAVLHLAAIAVLIRAFAPNVTAASLGRVTSAFNIAVTPPLPSPTPPSPPPQPAKQPRVSARQGRAAPAGKKANPREVTAPKPRIVVAQAPAPPIVGSGNADSSGARQTGVGTGAAGSGEGTGAGGIGSGAGGGGGARAIKIAGDIVSARDYPAATRALRLGTAVTLALTVGSDGRVSACRIVRASRDPEADRITCRLATERFRFRPARDSNGSPVTSVYGWQQRWFTPPAK</sequence>
<evidence type="ECO:0000256" key="1">
    <source>
        <dbReference type="ARBA" id="ARBA00004167"/>
    </source>
</evidence>
<dbReference type="GO" id="GO:0055085">
    <property type="term" value="P:transmembrane transport"/>
    <property type="evidence" value="ECO:0007669"/>
    <property type="project" value="InterPro"/>
</dbReference>
<evidence type="ECO:0000313" key="9">
    <source>
        <dbReference type="Proteomes" id="UP000555448"/>
    </source>
</evidence>
<keyword evidence="9" id="KW-1185">Reference proteome</keyword>
<keyword evidence="2 6" id="KW-0812">Transmembrane</keyword>
<comment type="caution">
    <text evidence="8">The sequence shown here is derived from an EMBL/GenBank/DDBJ whole genome shotgun (WGS) entry which is preliminary data.</text>
</comment>
<feature type="transmembrane region" description="Helical" evidence="6">
    <location>
        <begin position="21"/>
        <end position="43"/>
    </location>
</feature>
<name>A0A7W7KCE9_9SPHN</name>
<evidence type="ECO:0000256" key="2">
    <source>
        <dbReference type="ARBA" id="ARBA00022692"/>
    </source>
</evidence>
<dbReference type="GO" id="GO:0016020">
    <property type="term" value="C:membrane"/>
    <property type="evidence" value="ECO:0007669"/>
    <property type="project" value="UniProtKB-SubCell"/>
</dbReference>
<dbReference type="Pfam" id="PF03544">
    <property type="entry name" value="TonB_C"/>
    <property type="match status" value="1"/>
</dbReference>
<feature type="domain" description="TonB C-terminal" evidence="7">
    <location>
        <begin position="175"/>
        <end position="244"/>
    </location>
</feature>
<dbReference type="InterPro" id="IPR006260">
    <property type="entry name" value="TonB/TolA_C"/>
</dbReference>
<evidence type="ECO:0000259" key="7">
    <source>
        <dbReference type="Pfam" id="PF03544"/>
    </source>
</evidence>
<dbReference type="AlphaFoldDB" id="A0A7W7KCE9"/>
<proteinExistence type="predicted"/>
<gene>
    <name evidence="8" type="ORF">HNO88_003558</name>
</gene>
<protein>
    <submittedName>
        <fullName evidence="8">Protein TonB</fullName>
    </submittedName>
</protein>
<organism evidence="8 9">
    <name type="scientific">Novosphingobium chloroacetimidivorans</name>
    <dbReference type="NCBI Taxonomy" id="1428314"/>
    <lineage>
        <taxon>Bacteria</taxon>
        <taxon>Pseudomonadati</taxon>
        <taxon>Pseudomonadota</taxon>
        <taxon>Alphaproteobacteria</taxon>
        <taxon>Sphingomonadales</taxon>
        <taxon>Sphingomonadaceae</taxon>
        <taxon>Novosphingobium</taxon>
    </lineage>
</organism>
<dbReference type="EMBL" id="JACHLR010000018">
    <property type="protein sequence ID" value="MBB4860216.1"/>
    <property type="molecule type" value="Genomic_DNA"/>
</dbReference>
<feature type="compositionally biased region" description="Pro residues" evidence="5">
    <location>
        <begin position="65"/>
        <end position="79"/>
    </location>
</feature>
<dbReference type="NCBIfam" id="TIGR01352">
    <property type="entry name" value="tonB_Cterm"/>
    <property type="match status" value="1"/>
</dbReference>
<accession>A0A7W7KCE9</accession>